<name>A0ABK9NGE5_GLOMM</name>
<protein>
    <submittedName>
        <fullName evidence="1">Uncharacterized protein</fullName>
    </submittedName>
</protein>
<evidence type="ECO:0000313" key="2">
    <source>
        <dbReference type="Proteomes" id="UP000092444"/>
    </source>
</evidence>
<reference evidence="1" key="1">
    <citation type="submission" date="2025-05" db="UniProtKB">
        <authorList>
            <consortium name="EnsemblMetazoa"/>
        </authorList>
    </citation>
    <scope>IDENTIFICATION</scope>
    <source>
        <strain evidence="1">Yale</strain>
    </source>
</reference>
<keyword evidence="2" id="KW-1185">Reference proteome</keyword>
<dbReference type="EMBL" id="CCAG010011268">
    <property type="status" value="NOT_ANNOTATED_CDS"/>
    <property type="molecule type" value="Genomic_DNA"/>
</dbReference>
<dbReference type="EnsemblMetazoa" id="GMOY014115.R1266">
    <property type="protein sequence ID" value="GMOY014115.P1266"/>
    <property type="gene ID" value="GMOY014115"/>
</dbReference>
<accession>A0ABK9NGE5</accession>
<sequence>MNKFVNIINLTKISSFNINLLLSLKFINYQNNTISINWSYWRIKPNLSSKINSLFIY</sequence>
<dbReference type="Proteomes" id="UP000092444">
    <property type="component" value="Unassembled WGS sequence"/>
</dbReference>
<proteinExistence type="predicted"/>
<evidence type="ECO:0000313" key="1">
    <source>
        <dbReference type="EnsemblMetazoa" id="GMOY014115.P1266"/>
    </source>
</evidence>
<organism evidence="1 2">
    <name type="scientific">Glossina morsitans morsitans</name>
    <name type="common">Savannah tsetse fly</name>
    <dbReference type="NCBI Taxonomy" id="37546"/>
    <lineage>
        <taxon>Eukaryota</taxon>
        <taxon>Metazoa</taxon>
        <taxon>Ecdysozoa</taxon>
        <taxon>Arthropoda</taxon>
        <taxon>Hexapoda</taxon>
        <taxon>Insecta</taxon>
        <taxon>Pterygota</taxon>
        <taxon>Neoptera</taxon>
        <taxon>Endopterygota</taxon>
        <taxon>Diptera</taxon>
        <taxon>Brachycera</taxon>
        <taxon>Muscomorpha</taxon>
        <taxon>Hippoboscoidea</taxon>
        <taxon>Glossinidae</taxon>
        <taxon>Glossina</taxon>
    </lineage>
</organism>